<keyword evidence="2" id="KW-0479">Metal-binding</keyword>
<dbReference type="AlphaFoldDB" id="A0A8H6XA88"/>
<dbReference type="InterPro" id="IPR052355">
    <property type="entry name" value="CENP-V-like"/>
</dbReference>
<keyword evidence="3" id="KW-0862">Zinc</keyword>
<evidence type="ECO:0000313" key="5">
    <source>
        <dbReference type="EMBL" id="KAF7336922.1"/>
    </source>
</evidence>
<dbReference type="OrthoDB" id="3264588at2759"/>
<feature type="domain" description="CENP-V/GFA" evidence="4">
    <location>
        <begin position="26"/>
        <end position="141"/>
    </location>
</feature>
<evidence type="ECO:0000256" key="3">
    <source>
        <dbReference type="ARBA" id="ARBA00022833"/>
    </source>
</evidence>
<name>A0A8H6XA88_9AGAR</name>
<dbReference type="Gene3D" id="2.170.150.70">
    <property type="match status" value="1"/>
</dbReference>
<dbReference type="Proteomes" id="UP000620124">
    <property type="component" value="Unassembled WGS sequence"/>
</dbReference>
<dbReference type="PROSITE" id="PS51891">
    <property type="entry name" value="CENP_V_GFA"/>
    <property type="match status" value="1"/>
</dbReference>
<dbReference type="InterPro" id="IPR011057">
    <property type="entry name" value="Mss4-like_sf"/>
</dbReference>
<comment type="similarity">
    <text evidence="1">Belongs to the Gfa family.</text>
</comment>
<comment type="caution">
    <text evidence="5">The sequence shown here is derived from an EMBL/GenBank/DDBJ whole genome shotgun (WGS) entry which is preliminary data.</text>
</comment>
<dbReference type="EMBL" id="JACAZI010000022">
    <property type="protein sequence ID" value="KAF7336922.1"/>
    <property type="molecule type" value="Genomic_DNA"/>
</dbReference>
<gene>
    <name evidence="5" type="ORF">MVEN_02128600</name>
</gene>
<dbReference type="SUPFAM" id="SSF51316">
    <property type="entry name" value="Mss4-like"/>
    <property type="match status" value="1"/>
</dbReference>
<evidence type="ECO:0000313" key="6">
    <source>
        <dbReference type="Proteomes" id="UP000620124"/>
    </source>
</evidence>
<dbReference type="PANTHER" id="PTHR28620">
    <property type="entry name" value="CENTROMERE PROTEIN V"/>
    <property type="match status" value="1"/>
</dbReference>
<reference evidence="5" key="1">
    <citation type="submission" date="2020-05" db="EMBL/GenBank/DDBJ databases">
        <title>Mycena genomes resolve the evolution of fungal bioluminescence.</title>
        <authorList>
            <person name="Tsai I.J."/>
        </authorList>
    </citation>
    <scope>NUCLEOTIDE SEQUENCE</scope>
    <source>
        <strain evidence="5">CCC161011</strain>
    </source>
</reference>
<organism evidence="5 6">
    <name type="scientific">Mycena venus</name>
    <dbReference type="NCBI Taxonomy" id="2733690"/>
    <lineage>
        <taxon>Eukaryota</taxon>
        <taxon>Fungi</taxon>
        <taxon>Dikarya</taxon>
        <taxon>Basidiomycota</taxon>
        <taxon>Agaricomycotina</taxon>
        <taxon>Agaricomycetes</taxon>
        <taxon>Agaricomycetidae</taxon>
        <taxon>Agaricales</taxon>
        <taxon>Marasmiineae</taxon>
        <taxon>Mycenaceae</taxon>
        <taxon>Mycena</taxon>
    </lineage>
</organism>
<keyword evidence="6" id="KW-1185">Reference proteome</keyword>
<dbReference type="InterPro" id="IPR006913">
    <property type="entry name" value="CENP-V/GFA"/>
</dbReference>
<evidence type="ECO:0000256" key="1">
    <source>
        <dbReference type="ARBA" id="ARBA00005495"/>
    </source>
</evidence>
<accession>A0A8H6XA88</accession>
<evidence type="ECO:0000259" key="4">
    <source>
        <dbReference type="PROSITE" id="PS51891"/>
    </source>
</evidence>
<sequence>MTPPAEAKTPTLPPVAWPEDAEIKVYTGGCHCKKIRYEFEHPDIYTMPVVDCNCSICEAKGYLMVYVREEKFKFTAGSEDDLTKYEFASRTASHRFCSTCGSSIGPIGKGILEGVVVVNVRTVDGIDLPRLQLQKNDGRSY</sequence>
<dbReference type="GO" id="GO:0016846">
    <property type="term" value="F:carbon-sulfur lyase activity"/>
    <property type="evidence" value="ECO:0007669"/>
    <property type="project" value="InterPro"/>
</dbReference>
<dbReference type="GO" id="GO:0046872">
    <property type="term" value="F:metal ion binding"/>
    <property type="evidence" value="ECO:0007669"/>
    <property type="project" value="UniProtKB-KW"/>
</dbReference>
<proteinExistence type="inferred from homology"/>
<protein>
    <submittedName>
        <fullName evidence="5">GFA domain-containing protein</fullName>
    </submittedName>
</protein>
<evidence type="ECO:0000256" key="2">
    <source>
        <dbReference type="ARBA" id="ARBA00022723"/>
    </source>
</evidence>
<dbReference type="PANTHER" id="PTHR28620:SF1">
    <property type="entry name" value="CENP-V_GFA DOMAIN-CONTAINING PROTEIN"/>
    <property type="match status" value="1"/>
</dbReference>
<dbReference type="Pfam" id="PF04828">
    <property type="entry name" value="GFA"/>
    <property type="match status" value="1"/>
</dbReference>